<feature type="compositionally biased region" description="Polar residues" evidence="1">
    <location>
        <begin position="625"/>
        <end position="636"/>
    </location>
</feature>
<reference evidence="4 5" key="1">
    <citation type="submission" date="2020-08" db="EMBL/GenBank/DDBJ databases">
        <title>Sequencing the genomes of 1000 actinobacteria strains.</title>
        <authorList>
            <person name="Klenk H.-P."/>
        </authorList>
    </citation>
    <scope>NUCLEOTIDE SEQUENCE [LARGE SCALE GENOMIC DNA]</scope>
    <source>
        <strain evidence="4 5">DSM 45584</strain>
    </source>
</reference>
<dbReference type="InterPro" id="IPR057746">
    <property type="entry name" value="CpnT-like_N"/>
</dbReference>
<feature type="region of interest" description="Disordered" evidence="1">
    <location>
        <begin position="1150"/>
        <end position="1190"/>
    </location>
</feature>
<feature type="region of interest" description="Disordered" evidence="1">
    <location>
        <begin position="564"/>
        <end position="672"/>
    </location>
</feature>
<feature type="region of interest" description="Disordered" evidence="1">
    <location>
        <begin position="791"/>
        <end position="816"/>
    </location>
</feature>
<feature type="region of interest" description="Disordered" evidence="1">
    <location>
        <begin position="348"/>
        <end position="403"/>
    </location>
</feature>
<feature type="region of interest" description="Disordered" evidence="1">
    <location>
        <begin position="2902"/>
        <end position="2973"/>
    </location>
</feature>
<evidence type="ECO:0000256" key="2">
    <source>
        <dbReference type="SAM" id="Phobius"/>
    </source>
</evidence>
<keyword evidence="2" id="KW-0812">Transmembrane</keyword>
<feature type="region of interest" description="Disordered" evidence="1">
    <location>
        <begin position="2535"/>
        <end position="2606"/>
    </location>
</feature>
<keyword evidence="5" id="KW-1185">Reference proteome</keyword>
<sequence length="2973" mass="313568">MSIVVPAEVRRLFQVLTGEDMTDADEDALLRAGERLLSGAVTVAGLAGVLGEVVGRVRGEFSGKAADRFSQRVGAFAGVLESSGGALRELGAFVRDLGWQVKYLKFVTVGGLLLLLAEIAWAVAMAGATGGASMAWLAARMAVMRFLLSRWWGQLFMRLAVSAGVGVGLNVLPDVVAQGVLVGEGKHGWSTRWTRDAAGVGAMSAAVGLPMSALGNVVGKAVARILVTGLGDQVDRAVLAAAARRAAEEHAQSYPVSGMARFADVVAEAVDSYAGMSVRGLWAAQFGRGLGESVAEGLTEMVGELVYGVASGQGVQLNPFSFTAGVSESVSSGAGRLTGLAVRGELIPPGTRYRGQPPSEETTPLVAADSEPKTGDGPGVSGTGGAVSDVDSAVPESNSAFSDPVAGGGVGGFWAGVAGTEGGKTGAAGEKSVEPGDEKGVAEGKSTVPDDENGSAEGKVADPGKGIASPSADFAGVSRPGVVRADGDSAAGRFDDGRATTSAAHAPGTPGGAVGVGTGAGIPHGGLSSVSASSVARGQAAYGEKPDGPANVGRDVAAVSTGFGAAPVGHPVWRGAAPDSRKPPHDQDLAGDQRAREESTKADGTVDGSRRGTPPSPYSHEGATGQVQQGPLSPTYSAEDAVGQGTPPVFTSATGDNRSGPSSSNVGKAGAFVDDTRVAEPVRESAAWDALRLPSDAVPVRDAVAGSVAQWSVRDLRREIDRARMVAGPREPALLLVQHTHDVTKLVDHNVVSVAEVVDLVAARRLEHGLVQARNFSRELAAWLGTEGNSLPLRAGAGSDSQEVTEDSRPTADESVDDWGAFDQFEAAAQWASLVWSAAGDEALPWPVDPLGAGQSLGVSGNAFPDDHTGRVSTDDLPDVVAAEGDAGGAQVDLAEVWAEVRRAEEAGEPHTGATLAKLFGKSGRWGNKWLADYRRQEGDVSQADVVRRRHAANVAEVWAEVRRADEAGEPHTGPTLGAKFGRSESWGYKRLVEFRRDAGRAASARDAQSQARFADSGNEDVESGRISGRNVPRATRTNQTRGVDLTQLWAEVRRAEEAGEPHTGATLANLFGKSGRWGNRWLSEFRQRQGGASQADVVKRRRASGLAGVWAEVRRAEEAGERHTGPSLGAKFGKSTSWGTRRLAEFRQRQQDLSQADAANQRQAAGLAGLRSADEAGEPQTDRSDAFGAGGTTLVREDVWADSGRARDARELHAGASLGNVFGRSMSWGYAQIAEFRRREDSGSALEVPGSEQTVSAEATDVIAAERSGLVAELVGLVGSLRGLLVGAPEGYRPGLRARVEEWSAQLERGGVDGAAIERLRRRVGQAAELVERVRADRSGWNVDEGEPVAGVDAPESGVVSGLFPADVVAAGSGVQGEMAVTWGPLGLRDVAVRIVQGTHDVVRLARAGSLDAVVDQVAQRVREFGRAEGLRFSRELALTLGTQGTGLAVRAGGGPDSPAGAENPPATAELLDGLAAFGPVESEPVRAFLEWAESADDTAWPADPVGIGPSWAFGWGDIQYGQASGALADLPVGGTDVVAAVPFPGDVGGLPAAGDVGGPALGAESSGHQRGHLDDLGDEDAESDETERQLGRHVPQADAAGKARDADLEDVWAEVRRAEDAGKPHTGATLAANFGRSTSWGLARLRQFRAREGNMARPQEVELEDVWAELRRAEEARKPHTGATLAAKFGRSTSWGKARLAEFRRAYGRPTARVQYVNLEDVWAELSRAEEAGNPPTGAVLGAMFGRSWTWGKERLAEYRRRQRVRARPHEVKLEDVWAELRRAAEADEQHTGRSLGAMFGRSGRWGSDRLAEFRARAGAASQADMAKRRREAALEDVWAELRRARAAGETYTGQSLADKFKKSRAWGNARLAEFRRREGGGSVSGALAAGPAVPTEGMPAEDVGVADDQRPELASELVGLVGTLRGLLVGAPEGYRPGLQARVEEWSAQLERCGFDGVAVEGLRTRVGQAAELVERVWTERFGVASGFSRAETTIAGPHAAEETAETGAPSGSQHVAAGIVRGTHDVMTLANEDTLDGVVDQFAEMVPDFGHDEALPFSRELGTTHGTEGGVSRTEEAAEQTETLLENVWAELRRARDAGQTYSGQSLAAKFKKSRPWGVKQLAEFRKREGGLSRAEEAAGEREVLLENVWAELRRARDAGKPHTHKTLGEAFNKSARWGGERLAEFRAKEGGPSGTEVLRRAREEQLEQVWAEVRRADEAGQPHSGRSLGEAFGKGAWWGGERLAEYRAKEGGVSRSELQKRERAALVERAWAELRRARDAGLTHTGRSLGALFGKGASWGGERIAEFRAREKLIRTDAVAEREAAAEEPEVSAEDADVAERSRLVSDLVGLLASLRELLVDAPEGYRPVLRARVDVWWTQLDPGELENADVERLRRRVGQAAELVERVRTERSGWHPGGSAVAEGSASAVGMDVVEAGPSGPVSAVSAAETAGSVVHSGEVAGSRADRPAGEESARSGGAGDVPAEGVDEFLRFDQNASESARDLLAWASALVGDSWSLDPSTVDWSFGPGVDMHPETEWSGASGADTAVDGFGPTASIGESSGHQQGAPYSGGQGAVPGLAGPSGSSWSEPANRESGGAAVPALQQEFEAAERMLGSLDQEAVHHLLAEADKILGPLQKSARFRYVMAHRLLTHPGDVDGARALRERLVGYLIADADLDEWGRLIIAAQASGLSSADEVRSLVQEEARAEAFRKQYTGKTLGQKYNRNESWGGVRIREAKSQLTFRCRAAADSLRELSRLAPAEYRNTVNRQIVNWSNIASNLSYRRADVVRLRQRADAAAAADAAIRELLDLDGAASEPLNQVRLWYGDDAADGLLAEARERLGSVLRESPAFQRVMAHRLLTAWDDPAAIETLRNKLQDLMTANLSVSAGARPAPEAGAFLPGPGGAAESVRSGHRGDTTGEAEDSDVDGFVPGDELGGDAPRRLSWPSKRGKARGSTVDGYGMF</sequence>
<feature type="region of interest" description="Disordered" evidence="1">
    <location>
        <begin position="1004"/>
        <end position="1039"/>
    </location>
</feature>
<feature type="region of interest" description="Disordered" evidence="1">
    <location>
        <begin position="1556"/>
        <end position="1608"/>
    </location>
</feature>
<gene>
    <name evidence="4" type="ORF">BJ970_004019</name>
</gene>
<evidence type="ECO:0000256" key="1">
    <source>
        <dbReference type="SAM" id="MobiDB-lite"/>
    </source>
</evidence>
<evidence type="ECO:0000259" key="3">
    <source>
        <dbReference type="Pfam" id="PF25547"/>
    </source>
</evidence>
<feature type="compositionally biased region" description="Polar residues" evidence="1">
    <location>
        <begin position="649"/>
        <end position="666"/>
    </location>
</feature>
<feature type="compositionally biased region" description="Low complexity" evidence="1">
    <location>
        <begin position="1004"/>
        <end position="1015"/>
    </location>
</feature>
<accession>A0A840QDF3</accession>
<name>A0A840QDF3_9PSEU</name>
<dbReference type="Proteomes" id="UP000584374">
    <property type="component" value="Unassembled WGS sequence"/>
</dbReference>
<feature type="region of interest" description="Disordered" evidence="1">
    <location>
        <begin position="421"/>
        <end position="520"/>
    </location>
</feature>
<feature type="compositionally biased region" description="Acidic residues" evidence="1">
    <location>
        <begin position="1578"/>
        <end position="1587"/>
    </location>
</feature>
<feature type="transmembrane region" description="Helical" evidence="2">
    <location>
        <begin position="103"/>
        <end position="124"/>
    </location>
</feature>
<dbReference type="Pfam" id="PF25547">
    <property type="entry name" value="WXG100_2"/>
    <property type="match status" value="1"/>
</dbReference>
<feature type="region of interest" description="Disordered" evidence="1">
    <location>
        <begin position="2446"/>
        <end position="2489"/>
    </location>
</feature>
<dbReference type="RefSeq" id="WP_184727618.1">
    <property type="nucleotide sequence ID" value="NZ_JACHIW010000001.1"/>
</dbReference>
<feature type="compositionally biased region" description="Gly residues" evidence="1">
    <location>
        <begin position="376"/>
        <end position="385"/>
    </location>
</feature>
<keyword evidence="2" id="KW-1133">Transmembrane helix</keyword>
<organism evidence="4 5">
    <name type="scientific">Saccharopolyspora phatthalungensis</name>
    <dbReference type="NCBI Taxonomy" id="664693"/>
    <lineage>
        <taxon>Bacteria</taxon>
        <taxon>Bacillati</taxon>
        <taxon>Actinomycetota</taxon>
        <taxon>Actinomycetes</taxon>
        <taxon>Pseudonocardiales</taxon>
        <taxon>Pseudonocardiaceae</taxon>
        <taxon>Saccharopolyspora</taxon>
    </lineage>
</organism>
<dbReference type="EMBL" id="JACHIW010000001">
    <property type="protein sequence ID" value="MBB5156485.1"/>
    <property type="molecule type" value="Genomic_DNA"/>
</dbReference>
<feature type="compositionally biased region" description="Low complexity" evidence="1">
    <location>
        <begin position="499"/>
        <end position="508"/>
    </location>
</feature>
<feature type="compositionally biased region" description="Basic and acidic residues" evidence="1">
    <location>
        <begin position="431"/>
        <end position="442"/>
    </location>
</feature>
<evidence type="ECO:0000313" key="4">
    <source>
        <dbReference type="EMBL" id="MBB5156485.1"/>
    </source>
</evidence>
<feature type="compositionally biased region" description="Basic and acidic residues" evidence="1">
    <location>
        <begin position="579"/>
        <end position="601"/>
    </location>
</feature>
<comment type="caution">
    <text evidence="4">The sequence shown here is derived from an EMBL/GenBank/DDBJ whole genome shotgun (WGS) entry which is preliminary data.</text>
</comment>
<feature type="compositionally biased region" description="Polar residues" evidence="1">
    <location>
        <begin position="1152"/>
        <end position="1164"/>
    </location>
</feature>
<keyword evidence="2" id="KW-0472">Membrane</keyword>
<feature type="domain" description="Outer membrane channel protein CpnT-like N-terminal" evidence="3">
    <location>
        <begin position="23"/>
        <end position="142"/>
    </location>
</feature>
<evidence type="ECO:0000313" key="5">
    <source>
        <dbReference type="Proteomes" id="UP000584374"/>
    </source>
</evidence>
<protein>
    <recommendedName>
        <fullName evidence="3">Outer membrane channel protein CpnT-like N-terminal domain-containing protein</fullName>
    </recommendedName>
</protein>
<feature type="compositionally biased region" description="Gly residues" evidence="1">
    <location>
        <begin position="509"/>
        <end position="520"/>
    </location>
</feature>
<feature type="compositionally biased region" description="Basic and acidic residues" evidence="1">
    <location>
        <begin position="2470"/>
        <end position="2480"/>
    </location>
</feature>
<proteinExistence type="predicted"/>